<evidence type="ECO:0000256" key="2">
    <source>
        <dbReference type="RuleBase" id="RU361277"/>
    </source>
</evidence>
<organism evidence="5 6">
    <name type="scientific">Aeromicrobium panaciterrae</name>
    <dbReference type="NCBI Taxonomy" id="363861"/>
    <lineage>
        <taxon>Bacteria</taxon>
        <taxon>Bacillati</taxon>
        <taxon>Actinomycetota</taxon>
        <taxon>Actinomycetes</taxon>
        <taxon>Propionibacteriales</taxon>
        <taxon>Nocardioidaceae</taxon>
        <taxon>Aeromicrobium</taxon>
    </lineage>
</organism>
<dbReference type="PANTHER" id="PTHR43189:SF1">
    <property type="entry name" value="ZINC-TYPE ALCOHOL DEHYDROGENASE-LIKE PROTEIN C1198.01"/>
    <property type="match status" value="1"/>
</dbReference>
<dbReference type="SUPFAM" id="SSF50129">
    <property type="entry name" value="GroES-like"/>
    <property type="match status" value="1"/>
</dbReference>
<keyword evidence="2" id="KW-0479">Metal-binding</keyword>
<feature type="domain" description="Alcohol dehydrogenase-like C-terminal" evidence="3">
    <location>
        <begin position="174"/>
        <end position="238"/>
    </location>
</feature>
<dbReference type="InterPro" id="IPR011032">
    <property type="entry name" value="GroES-like_sf"/>
</dbReference>
<dbReference type="Pfam" id="PF00107">
    <property type="entry name" value="ADH_zinc_N"/>
    <property type="match status" value="1"/>
</dbReference>
<evidence type="ECO:0000256" key="1">
    <source>
        <dbReference type="ARBA" id="ARBA00023002"/>
    </source>
</evidence>
<protein>
    <submittedName>
        <fullName evidence="5">Threonine dehydrogenase-like Zn-dependent dehydrogenase</fullName>
    </submittedName>
</protein>
<gene>
    <name evidence="5" type="ORF">J2X11_000104</name>
</gene>
<comment type="caution">
    <text evidence="5">The sequence shown here is derived from an EMBL/GenBank/DDBJ whole genome shotgun (WGS) entry which is preliminary data.</text>
</comment>
<dbReference type="InterPro" id="IPR036291">
    <property type="entry name" value="NAD(P)-bd_dom_sf"/>
</dbReference>
<comment type="similarity">
    <text evidence="2">Belongs to the zinc-containing alcohol dehydrogenase family.</text>
</comment>
<dbReference type="RefSeq" id="WP_309965250.1">
    <property type="nucleotide sequence ID" value="NZ_JAVDWH010000001.1"/>
</dbReference>
<evidence type="ECO:0000259" key="4">
    <source>
        <dbReference type="Pfam" id="PF08240"/>
    </source>
</evidence>
<keyword evidence="1" id="KW-0560">Oxidoreductase</keyword>
<proteinExistence type="inferred from homology"/>
<keyword evidence="6" id="KW-1185">Reference proteome</keyword>
<dbReference type="SUPFAM" id="SSF51735">
    <property type="entry name" value="NAD(P)-binding Rossmann-fold domains"/>
    <property type="match status" value="1"/>
</dbReference>
<dbReference type="Proteomes" id="UP001257739">
    <property type="component" value="Unassembled WGS sequence"/>
</dbReference>
<dbReference type="PROSITE" id="PS00059">
    <property type="entry name" value="ADH_ZINC"/>
    <property type="match status" value="1"/>
</dbReference>
<name>A0ABU1UJE6_9ACTN</name>
<accession>A0ABU1UJE6</accession>
<dbReference type="EMBL" id="JAVDWH010000001">
    <property type="protein sequence ID" value="MDR7085265.1"/>
    <property type="molecule type" value="Genomic_DNA"/>
</dbReference>
<dbReference type="Gene3D" id="3.40.50.720">
    <property type="entry name" value="NAD(P)-binding Rossmann-like Domain"/>
    <property type="match status" value="2"/>
</dbReference>
<dbReference type="InterPro" id="IPR013149">
    <property type="entry name" value="ADH-like_C"/>
</dbReference>
<keyword evidence="2" id="KW-0862">Zinc</keyword>
<evidence type="ECO:0000313" key="5">
    <source>
        <dbReference type="EMBL" id="MDR7085265.1"/>
    </source>
</evidence>
<dbReference type="Gene3D" id="3.90.180.10">
    <property type="entry name" value="Medium-chain alcohol dehydrogenases, catalytic domain"/>
    <property type="match status" value="2"/>
</dbReference>
<dbReference type="PANTHER" id="PTHR43189">
    <property type="entry name" value="ZINC-TYPE ALCOHOL DEHYDROGENASE-LIKE PROTEIN C1198.01-RELATED"/>
    <property type="match status" value="1"/>
</dbReference>
<dbReference type="Pfam" id="PF08240">
    <property type="entry name" value="ADH_N"/>
    <property type="match status" value="1"/>
</dbReference>
<feature type="domain" description="Alcohol dehydrogenase-like N-terminal" evidence="4">
    <location>
        <begin position="23"/>
        <end position="135"/>
    </location>
</feature>
<dbReference type="InterPro" id="IPR013154">
    <property type="entry name" value="ADH-like_N"/>
</dbReference>
<sequence>MRAVLCHQGNLSVADIDTPVPAKGQLLLEVQRCGICGSDLHARVHGDELGKVMVESGYDDFMRSDQNIVLGHELYGVIAEHGPGSRKKLAVGTPVVSLPLLRNPGSVDTLGLSAKAPGAYAEHLLTQENLTLKVPNGLSPDVAVLTEPMAVGWHAVARGEASKKDVAVVVGCGPVGLAVITILKSRGVRTIIASDPSPGRRALATKVGATSVVDPTEGSPFATAKDHKHFTTVPDTLGAAMDAIDQMSKLPVGWWHAWRAADKIGATNPKAPVVFECVGNPGMIDSIMAGAPMFSRIVVVGVCMGGDQIRPSMAINKEIDLRFVIGYTPLEFRDTLHALAEGKVDPSAMLTGRVGLDGVANAFTALGDPETHAKIVIDPRLDGSEVNQA</sequence>
<reference evidence="5 6" key="1">
    <citation type="submission" date="2023-07" db="EMBL/GenBank/DDBJ databases">
        <title>Sorghum-associated microbial communities from plants grown in Nebraska, USA.</title>
        <authorList>
            <person name="Schachtman D."/>
        </authorList>
    </citation>
    <scope>NUCLEOTIDE SEQUENCE [LARGE SCALE GENOMIC DNA]</scope>
    <source>
        <strain evidence="5 6">BE248</strain>
    </source>
</reference>
<evidence type="ECO:0000259" key="3">
    <source>
        <dbReference type="Pfam" id="PF00107"/>
    </source>
</evidence>
<dbReference type="InterPro" id="IPR002328">
    <property type="entry name" value="ADH_Zn_CS"/>
</dbReference>
<evidence type="ECO:0000313" key="6">
    <source>
        <dbReference type="Proteomes" id="UP001257739"/>
    </source>
</evidence>
<dbReference type="CDD" id="cd08262">
    <property type="entry name" value="Zn_ADH8"/>
    <property type="match status" value="1"/>
</dbReference>
<comment type="cofactor">
    <cofactor evidence="2">
        <name>Zn(2+)</name>
        <dbReference type="ChEBI" id="CHEBI:29105"/>
    </cofactor>
</comment>